<dbReference type="EnsemblPlants" id="EMT33338">
    <property type="protein sequence ID" value="EMT33338"/>
    <property type="gene ID" value="F775_25273"/>
</dbReference>
<proteinExistence type="predicted"/>
<sequence>MGFGGPRSCCSGPWRCWWVGGSDLDPNLNYYTREVGDGHQPATARQTRPWLGHVRLSELNVMPLLLEEGILCLKYPKKLILILLKLLLYCSSKIIKNDELQELSCLSKEFCCEAKADVKTKSTLSRLDTIGDMLHVIFRGGQNHVKYYSIIKNGELQELMIVQEQPSLLTEC</sequence>
<protein>
    <submittedName>
        <fullName evidence="1">Uncharacterized protein</fullName>
    </submittedName>
</protein>
<dbReference type="AlphaFoldDB" id="N1R4B6"/>
<name>N1R4B6_AEGTA</name>
<evidence type="ECO:0000313" key="1">
    <source>
        <dbReference type="EnsemblPlants" id="EMT33338"/>
    </source>
</evidence>
<reference evidence="1" key="1">
    <citation type="submission" date="2015-06" db="UniProtKB">
        <authorList>
            <consortium name="EnsemblPlants"/>
        </authorList>
    </citation>
    <scope>IDENTIFICATION</scope>
</reference>
<accession>N1R4B6</accession>
<organism evidence="1">
    <name type="scientific">Aegilops tauschii</name>
    <name type="common">Tausch's goatgrass</name>
    <name type="synonym">Aegilops squarrosa</name>
    <dbReference type="NCBI Taxonomy" id="37682"/>
    <lineage>
        <taxon>Eukaryota</taxon>
        <taxon>Viridiplantae</taxon>
        <taxon>Streptophyta</taxon>
        <taxon>Embryophyta</taxon>
        <taxon>Tracheophyta</taxon>
        <taxon>Spermatophyta</taxon>
        <taxon>Magnoliopsida</taxon>
        <taxon>Liliopsida</taxon>
        <taxon>Poales</taxon>
        <taxon>Poaceae</taxon>
        <taxon>BOP clade</taxon>
        <taxon>Pooideae</taxon>
        <taxon>Triticodae</taxon>
        <taxon>Triticeae</taxon>
        <taxon>Triticinae</taxon>
        <taxon>Aegilops</taxon>
    </lineage>
</organism>